<evidence type="ECO:0000256" key="15">
    <source>
        <dbReference type="SAM" id="Phobius"/>
    </source>
</evidence>
<dbReference type="InterPro" id="IPR050206">
    <property type="entry name" value="FtsK/SpoIIIE/SftA"/>
</dbReference>
<feature type="compositionally biased region" description="Polar residues" evidence="14">
    <location>
        <begin position="233"/>
        <end position="242"/>
    </location>
</feature>
<feature type="transmembrane region" description="Helical" evidence="15">
    <location>
        <begin position="20"/>
        <end position="40"/>
    </location>
</feature>
<keyword evidence="9 15" id="KW-1133">Transmembrane helix</keyword>
<dbReference type="GO" id="GO:0051301">
    <property type="term" value="P:cell division"/>
    <property type="evidence" value="ECO:0007669"/>
    <property type="project" value="UniProtKB-KW"/>
</dbReference>
<dbReference type="Gene3D" id="3.40.50.300">
    <property type="entry name" value="P-loop containing nucleotide triphosphate hydrolases"/>
    <property type="match status" value="1"/>
</dbReference>
<evidence type="ECO:0000256" key="12">
    <source>
        <dbReference type="ARBA" id="ARBA00023306"/>
    </source>
</evidence>
<gene>
    <name evidence="17" type="ORF">XD93_0849</name>
</gene>
<evidence type="ECO:0000256" key="7">
    <source>
        <dbReference type="ARBA" id="ARBA00022829"/>
    </source>
</evidence>
<comment type="similarity">
    <text evidence="2">Belongs to the FtsK/SpoIIIE/SftA family.</text>
</comment>
<evidence type="ECO:0000256" key="9">
    <source>
        <dbReference type="ARBA" id="ARBA00022989"/>
    </source>
</evidence>
<evidence type="ECO:0000256" key="1">
    <source>
        <dbReference type="ARBA" id="ARBA00004651"/>
    </source>
</evidence>
<keyword evidence="5 15" id="KW-0812">Transmembrane</keyword>
<feature type="transmembrane region" description="Helical" evidence="15">
    <location>
        <begin position="124"/>
        <end position="152"/>
    </location>
</feature>
<dbReference type="SUPFAM" id="SSF46785">
    <property type="entry name" value="Winged helix' DNA-binding domain"/>
    <property type="match status" value="1"/>
</dbReference>
<dbReference type="PATRIC" id="fig|1641389.3.peg.1025"/>
<dbReference type="SMART" id="SM00843">
    <property type="entry name" value="Ftsk_gamma"/>
    <property type="match status" value="1"/>
</dbReference>
<dbReference type="InterPro" id="IPR002543">
    <property type="entry name" value="FtsK_dom"/>
</dbReference>
<evidence type="ECO:0000256" key="13">
    <source>
        <dbReference type="PROSITE-ProRule" id="PRU00289"/>
    </source>
</evidence>
<dbReference type="InterPro" id="IPR036388">
    <property type="entry name" value="WH-like_DNA-bd_sf"/>
</dbReference>
<feature type="domain" description="FtsK" evidence="16">
    <location>
        <begin position="398"/>
        <end position="585"/>
    </location>
</feature>
<dbReference type="PANTHER" id="PTHR22683:SF41">
    <property type="entry name" value="DNA TRANSLOCASE FTSK"/>
    <property type="match status" value="1"/>
</dbReference>
<dbReference type="GO" id="GO:0005524">
    <property type="term" value="F:ATP binding"/>
    <property type="evidence" value="ECO:0007669"/>
    <property type="project" value="UniProtKB-UniRule"/>
</dbReference>
<dbReference type="Pfam" id="PF01580">
    <property type="entry name" value="FtsK_SpoIIIE"/>
    <property type="match status" value="1"/>
</dbReference>
<evidence type="ECO:0000256" key="11">
    <source>
        <dbReference type="ARBA" id="ARBA00023136"/>
    </source>
</evidence>
<name>A0A101HGN9_9BACT</name>
<keyword evidence="4" id="KW-0132">Cell division</keyword>
<dbReference type="SUPFAM" id="SSF52540">
    <property type="entry name" value="P-loop containing nucleoside triphosphate hydrolases"/>
    <property type="match status" value="1"/>
</dbReference>
<protein>
    <recommendedName>
        <fullName evidence="16">FtsK domain-containing protein</fullName>
    </recommendedName>
</protein>
<dbReference type="InterPro" id="IPR027417">
    <property type="entry name" value="P-loop_NTPase"/>
</dbReference>
<dbReference type="Proteomes" id="UP000053904">
    <property type="component" value="Unassembled WGS sequence"/>
</dbReference>
<dbReference type="InterPro" id="IPR036390">
    <property type="entry name" value="WH_DNA-bd_sf"/>
</dbReference>
<evidence type="ECO:0000259" key="16">
    <source>
        <dbReference type="PROSITE" id="PS50901"/>
    </source>
</evidence>
<proteinExistence type="inferred from homology"/>
<feature type="transmembrane region" description="Helical" evidence="15">
    <location>
        <begin position="84"/>
        <end position="104"/>
    </location>
</feature>
<evidence type="ECO:0000313" key="18">
    <source>
        <dbReference type="Proteomes" id="UP000053904"/>
    </source>
</evidence>
<evidence type="ECO:0000256" key="4">
    <source>
        <dbReference type="ARBA" id="ARBA00022618"/>
    </source>
</evidence>
<sequence length="741" mass="82422">MPRKKKKKKDINIKSTETKIVFGMLLLVIGLTLIVTPFVNDSTVVFDQIRHFFGYSSLVFGLPTLYYALNLITKGKKFTSWKQGVGLSIAAFAIATLLAIWMNPDRMYEFSELAISGGILGRELHLFLAGLVGQFIEIIIILLVLIVAFSLITDTSLEHISDLIAEPEIKPKFSFKNLFSSRDSADERDTEEKTVDDSHVEEIVIKTEDDLSPEDEESEPEITFEHNQKSETQHSNNMQENNQEAEDREDELRPNTPKYTNWQFPPLEILKEPERQTQNKDRYRKDAAVIENTLRSFGVQGKVVQIAVGPTVVRYSLSIPVGVKVSKIKNLGSDLALALASQNSSVRIEAPIPGTSHIGVEIPNPTPNYVYVRDMIKKLQKEKDLYELPLILGKDISGRSVIKDLAKIPHLLVAGATGSGKSVGVNSIISGLLYTKSPDDVKFILIDPKMVELSLYNGLPHLLNPVITDMELVGNALQWCIEEMNKRYRILKKAKVKKITEYNEKMGYSAMPYIVVVIDEMADLMLTVGADVEGKIQRLAQLGRAVGLHLILATQRPSVNVITGLIKANVPGRIAYAVATAMESRIILDQTGAETLLSNGDLLYKDNTTPKSIRIQGTFTDTKDTESILKFIKEQVSEEEVEYSEDLTSAMEEGPSSENENGIGERDEEFEEALNIVINAQKASASYLQRKLRIGYNKAARIMDQLYKAGAITAQDGAKAREVLVTSPDQILGKDSSNDSE</sequence>
<keyword evidence="11 15" id="KW-0472">Membrane</keyword>
<dbReference type="InterPro" id="IPR041027">
    <property type="entry name" value="FtsK_alpha"/>
</dbReference>
<evidence type="ECO:0000313" key="17">
    <source>
        <dbReference type="EMBL" id="KUK76549.1"/>
    </source>
</evidence>
<dbReference type="Gene3D" id="1.10.10.10">
    <property type="entry name" value="Winged helix-like DNA-binding domain superfamily/Winged helix DNA-binding domain"/>
    <property type="match status" value="1"/>
</dbReference>
<evidence type="ECO:0000256" key="3">
    <source>
        <dbReference type="ARBA" id="ARBA00022475"/>
    </source>
</evidence>
<dbReference type="Pfam" id="PF13491">
    <property type="entry name" value="FtsK_4TM"/>
    <property type="match status" value="1"/>
</dbReference>
<keyword evidence="12" id="KW-0131">Cell cycle</keyword>
<dbReference type="InterPro" id="IPR018541">
    <property type="entry name" value="Ftsk_gamma"/>
</dbReference>
<evidence type="ECO:0000256" key="10">
    <source>
        <dbReference type="ARBA" id="ARBA00023125"/>
    </source>
</evidence>
<keyword evidence="8 13" id="KW-0067">ATP-binding</keyword>
<feature type="binding site" evidence="13">
    <location>
        <begin position="415"/>
        <end position="422"/>
    </location>
    <ligand>
        <name>ATP</name>
        <dbReference type="ChEBI" id="CHEBI:30616"/>
    </ligand>
</feature>
<evidence type="ECO:0000256" key="2">
    <source>
        <dbReference type="ARBA" id="ARBA00006474"/>
    </source>
</evidence>
<accession>A0A101HGN9</accession>
<feature type="compositionally biased region" description="Basic and acidic residues" evidence="14">
    <location>
        <begin position="184"/>
        <end position="209"/>
    </location>
</feature>
<organism evidence="17 18">
    <name type="scientific">candidate division WS6 bacterium 34_10</name>
    <dbReference type="NCBI Taxonomy" id="1641389"/>
    <lineage>
        <taxon>Bacteria</taxon>
        <taxon>Candidatus Dojkabacteria</taxon>
    </lineage>
</organism>
<evidence type="ECO:0000256" key="14">
    <source>
        <dbReference type="SAM" id="MobiDB-lite"/>
    </source>
</evidence>
<feature type="compositionally biased region" description="Acidic residues" evidence="14">
    <location>
        <begin position="210"/>
        <end position="222"/>
    </location>
</feature>
<evidence type="ECO:0000256" key="8">
    <source>
        <dbReference type="ARBA" id="ARBA00022840"/>
    </source>
</evidence>
<keyword evidence="3" id="KW-1003">Cell membrane</keyword>
<dbReference type="Gene3D" id="3.30.980.40">
    <property type="match status" value="1"/>
</dbReference>
<dbReference type="GO" id="GO:0005886">
    <property type="term" value="C:plasma membrane"/>
    <property type="evidence" value="ECO:0007669"/>
    <property type="project" value="UniProtKB-SubCell"/>
</dbReference>
<dbReference type="Pfam" id="PF09397">
    <property type="entry name" value="FtsK_gamma"/>
    <property type="match status" value="1"/>
</dbReference>
<feature type="transmembrane region" description="Helical" evidence="15">
    <location>
        <begin position="52"/>
        <end position="72"/>
    </location>
</feature>
<comment type="caution">
    <text evidence="17">The sequence shown here is derived from an EMBL/GenBank/DDBJ whole genome shotgun (WGS) entry which is preliminary data.</text>
</comment>
<keyword evidence="6 13" id="KW-0547">Nucleotide-binding</keyword>
<dbReference type="Pfam" id="PF17854">
    <property type="entry name" value="FtsK_alpha"/>
    <property type="match status" value="1"/>
</dbReference>
<dbReference type="PROSITE" id="PS50901">
    <property type="entry name" value="FTSK"/>
    <property type="match status" value="1"/>
</dbReference>
<keyword evidence="7" id="KW-0159">Chromosome partition</keyword>
<comment type="subcellular location">
    <subcellularLocation>
        <location evidence="1">Cell membrane</location>
        <topology evidence="1">Multi-pass membrane protein</topology>
    </subcellularLocation>
</comment>
<feature type="compositionally biased region" description="Basic and acidic residues" evidence="14">
    <location>
        <begin position="223"/>
        <end position="232"/>
    </location>
</feature>
<evidence type="ECO:0000256" key="6">
    <source>
        <dbReference type="ARBA" id="ARBA00022741"/>
    </source>
</evidence>
<dbReference type="EMBL" id="LGGO01000135">
    <property type="protein sequence ID" value="KUK76549.1"/>
    <property type="molecule type" value="Genomic_DNA"/>
</dbReference>
<feature type="compositionally biased region" description="Basic and acidic residues" evidence="14">
    <location>
        <begin position="269"/>
        <end position="283"/>
    </location>
</feature>
<dbReference type="GO" id="GO:0007059">
    <property type="term" value="P:chromosome segregation"/>
    <property type="evidence" value="ECO:0007669"/>
    <property type="project" value="UniProtKB-KW"/>
</dbReference>
<evidence type="ECO:0000256" key="5">
    <source>
        <dbReference type="ARBA" id="ARBA00022692"/>
    </source>
</evidence>
<keyword evidence="10" id="KW-0238">DNA-binding</keyword>
<feature type="region of interest" description="Disordered" evidence="14">
    <location>
        <begin position="184"/>
        <end position="283"/>
    </location>
</feature>
<dbReference type="AlphaFoldDB" id="A0A101HGN9"/>
<dbReference type="GO" id="GO:0003677">
    <property type="term" value="F:DNA binding"/>
    <property type="evidence" value="ECO:0007669"/>
    <property type="project" value="UniProtKB-KW"/>
</dbReference>
<dbReference type="InterPro" id="IPR025199">
    <property type="entry name" value="FtsK_4TM"/>
</dbReference>
<reference evidence="18" key="1">
    <citation type="journal article" date="2015" name="MBio">
        <title>Genome-Resolved Metagenomic Analysis Reveals Roles for Candidate Phyla and Other Microbial Community Members in Biogeochemical Transformations in Oil Reservoirs.</title>
        <authorList>
            <person name="Hu P."/>
            <person name="Tom L."/>
            <person name="Singh A."/>
            <person name="Thomas B.C."/>
            <person name="Baker B.J."/>
            <person name="Piceno Y.M."/>
            <person name="Andersen G.L."/>
            <person name="Banfield J.F."/>
        </authorList>
    </citation>
    <scope>NUCLEOTIDE SEQUENCE [LARGE SCALE GENOMIC DNA]</scope>
</reference>
<dbReference type="PANTHER" id="PTHR22683">
    <property type="entry name" value="SPORULATION PROTEIN RELATED"/>
    <property type="match status" value="1"/>
</dbReference>